<dbReference type="OrthoDB" id="108903at2"/>
<dbReference type="AlphaFoldDB" id="A0A845L4I6"/>
<dbReference type="EMBL" id="WXEY01000016">
    <property type="protein sequence ID" value="MZP30616.1"/>
    <property type="molecule type" value="Genomic_DNA"/>
</dbReference>
<dbReference type="SUPFAM" id="SSF50969">
    <property type="entry name" value="YVTN repeat-like/Quinoprotein amine dehydrogenase"/>
    <property type="match status" value="1"/>
</dbReference>
<proteinExistence type="predicted"/>
<evidence type="ECO:0000313" key="2">
    <source>
        <dbReference type="Proteomes" id="UP000463470"/>
    </source>
</evidence>
<dbReference type="RefSeq" id="WP_161259138.1">
    <property type="nucleotide sequence ID" value="NZ_WXEY01000016.1"/>
</dbReference>
<organism evidence="1 2">
    <name type="scientific">Heliomicrobium undosum</name>
    <dbReference type="NCBI Taxonomy" id="121734"/>
    <lineage>
        <taxon>Bacteria</taxon>
        <taxon>Bacillati</taxon>
        <taxon>Bacillota</taxon>
        <taxon>Clostridia</taxon>
        <taxon>Eubacteriales</taxon>
        <taxon>Heliobacteriaceae</taxon>
        <taxon>Heliomicrobium</taxon>
    </lineage>
</organism>
<dbReference type="InterPro" id="IPR011044">
    <property type="entry name" value="Quino_amine_DH_bsu"/>
</dbReference>
<protein>
    <submittedName>
        <fullName evidence="1">Uncharacterized protein</fullName>
    </submittedName>
</protein>
<sequence length="361" mass="40338">MKKAIVAAGAVFIALSVGTYVFANGTMIQDRFITENLPNQQIDLQSSDLSEYPSPDGTKRVVLQISQVDPISGHLMLVPEIRWSDGAKQRLDISFLDMNEERERQPHAIWLSDDKVLLGGKLIFDTRTKETVSITDRLSDLEGATAWTYRVNPSKNKLALIGKYPNSAKKVIRVIDLNTMSAADVYQYNEAKMEPQGVVPALAWDEHDRIYFDTFQGEKPVVLQLEKGNVRLFKENAATPQGSPDGKYLAVFPTSNYYSKKDTASPETKIIDLHTGKEVGSASFLGRTIWSKDNAYIGVQGMNEMKVWKVKPDGTLDTKLEKTVLPDNLTSVFFDGHFLKYNTVENTGKDVKRNAVSIPLN</sequence>
<keyword evidence="2" id="KW-1185">Reference proteome</keyword>
<evidence type="ECO:0000313" key="1">
    <source>
        <dbReference type="EMBL" id="MZP30616.1"/>
    </source>
</evidence>
<comment type="caution">
    <text evidence="1">The sequence shown here is derived from an EMBL/GenBank/DDBJ whole genome shotgun (WGS) entry which is preliminary data.</text>
</comment>
<accession>A0A845L4I6</accession>
<reference evidence="1 2" key="1">
    <citation type="submission" date="2020-01" db="EMBL/GenBank/DDBJ databases">
        <title>Whole-genome sequence of Heliobacterium undosum DSM 13378.</title>
        <authorList>
            <person name="Kyndt J.A."/>
            <person name="Meyer T.E."/>
        </authorList>
    </citation>
    <scope>NUCLEOTIDE SEQUENCE [LARGE SCALE GENOMIC DNA]</scope>
    <source>
        <strain evidence="1 2">DSM 13378</strain>
    </source>
</reference>
<name>A0A845L4I6_9FIRM</name>
<dbReference type="Proteomes" id="UP000463470">
    <property type="component" value="Unassembled WGS sequence"/>
</dbReference>
<gene>
    <name evidence="1" type="ORF">GTO91_12920</name>
</gene>